<dbReference type="PRINTS" id="PR00162">
    <property type="entry name" value="RIESKE"/>
</dbReference>
<dbReference type="NCBIfam" id="TIGR01416">
    <property type="entry name" value="Rieske_proteo"/>
    <property type="match status" value="1"/>
</dbReference>
<dbReference type="Pfam" id="PF10399">
    <property type="entry name" value="UCR_Fe-S_N"/>
    <property type="match status" value="1"/>
</dbReference>
<dbReference type="EMBL" id="ADTV01000002">
    <property type="protein sequence ID" value="EFG86031.1"/>
    <property type="molecule type" value="Genomic_DNA"/>
</dbReference>
<dbReference type="CDD" id="cd03470">
    <property type="entry name" value="Rieske_cytochrome_bc1"/>
    <property type="match status" value="1"/>
</dbReference>
<dbReference type="InterPro" id="IPR006317">
    <property type="entry name" value="Ubiquinol_cyt_c_Rdtase_Fe-S-su"/>
</dbReference>
<dbReference type="PROSITE" id="PS51296">
    <property type="entry name" value="RIESKE"/>
    <property type="match status" value="1"/>
</dbReference>
<feature type="domain" description="Rieske" evidence="22">
    <location>
        <begin position="108"/>
        <end position="202"/>
    </location>
</feature>
<dbReference type="InterPro" id="IPR005805">
    <property type="entry name" value="Rieske_Fe-S_prot_C"/>
</dbReference>
<evidence type="ECO:0000256" key="3">
    <source>
        <dbReference type="ARBA" id="ARBA00010651"/>
    </source>
</evidence>
<dbReference type="GO" id="GO:0046872">
    <property type="term" value="F:metal ion binding"/>
    <property type="evidence" value="ECO:0007669"/>
    <property type="project" value="UniProtKB-KW"/>
</dbReference>
<organism evidence="23 24">
    <name type="scientific">Novacetimonas hansenii ATCC 23769</name>
    <dbReference type="NCBI Taxonomy" id="714995"/>
    <lineage>
        <taxon>Bacteria</taxon>
        <taxon>Pseudomonadati</taxon>
        <taxon>Pseudomonadota</taxon>
        <taxon>Alphaproteobacteria</taxon>
        <taxon>Acetobacterales</taxon>
        <taxon>Acetobacteraceae</taxon>
        <taxon>Novacetimonas</taxon>
    </lineage>
</organism>
<dbReference type="SUPFAM" id="SSF50022">
    <property type="entry name" value="ISP domain"/>
    <property type="match status" value="1"/>
</dbReference>
<evidence type="ECO:0000256" key="21">
    <source>
        <dbReference type="RuleBase" id="RU004497"/>
    </source>
</evidence>
<evidence type="ECO:0000256" key="19">
    <source>
        <dbReference type="ARBA" id="ARBA00029351"/>
    </source>
</evidence>
<evidence type="ECO:0000256" key="20">
    <source>
        <dbReference type="RuleBase" id="RU004494"/>
    </source>
</evidence>
<proteinExistence type="inferred from homology"/>
<keyword evidence="17" id="KW-0472">Membrane</keyword>
<dbReference type="InterPro" id="IPR014349">
    <property type="entry name" value="Rieske_Fe-S_prot"/>
</dbReference>
<evidence type="ECO:0000256" key="15">
    <source>
        <dbReference type="ARBA" id="ARBA00023004"/>
    </source>
</evidence>
<evidence type="ECO:0000256" key="1">
    <source>
        <dbReference type="ARBA" id="ARBA00002444"/>
    </source>
</evidence>
<keyword evidence="8" id="KW-1003">Cell membrane</keyword>
<comment type="subunit">
    <text evidence="4 21">The main subunits of complex b-c1 are: cytochrome b, cytochrome c1 and the Rieske protein.</text>
</comment>
<gene>
    <name evidence="23" type="ORF">GXY_00569</name>
</gene>
<dbReference type="Pfam" id="PF00355">
    <property type="entry name" value="Rieske"/>
    <property type="match status" value="1"/>
</dbReference>
<keyword evidence="11" id="KW-0479">Metal-binding</keyword>
<dbReference type="PANTHER" id="PTHR10134">
    <property type="entry name" value="CYTOCHROME B-C1 COMPLEX SUBUNIT RIESKE, MITOCHONDRIAL"/>
    <property type="match status" value="1"/>
</dbReference>
<dbReference type="InterPro" id="IPR036922">
    <property type="entry name" value="Rieske_2Fe-2S_sf"/>
</dbReference>
<evidence type="ECO:0000256" key="2">
    <source>
        <dbReference type="ARBA" id="ARBA00004162"/>
    </source>
</evidence>
<dbReference type="PROSITE" id="PS51318">
    <property type="entry name" value="TAT"/>
    <property type="match status" value="1"/>
</dbReference>
<comment type="subcellular location">
    <subcellularLocation>
        <location evidence="2">Cell membrane</location>
        <topology evidence="2">Single-pass membrane protein</topology>
    </subcellularLocation>
</comment>
<dbReference type="AlphaFoldDB" id="D5QAH9"/>
<evidence type="ECO:0000256" key="8">
    <source>
        <dbReference type="ARBA" id="ARBA00022475"/>
    </source>
</evidence>
<dbReference type="Gene3D" id="2.102.10.10">
    <property type="entry name" value="Rieske [2Fe-2S] iron-sulphur domain"/>
    <property type="match status" value="1"/>
</dbReference>
<dbReference type="InterPro" id="IPR019470">
    <property type="entry name" value="Ubiq_cytC_Rdtase_Fe-S_su_TAT"/>
</dbReference>
<dbReference type="HOGENOM" id="CLU_055690_0_2_5"/>
<evidence type="ECO:0000256" key="18">
    <source>
        <dbReference type="ARBA" id="ARBA00023157"/>
    </source>
</evidence>
<evidence type="ECO:0000256" key="14">
    <source>
        <dbReference type="ARBA" id="ARBA00022989"/>
    </source>
</evidence>
<evidence type="ECO:0000256" key="12">
    <source>
        <dbReference type="ARBA" id="ARBA00022967"/>
    </source>
</evidence>
<comment type="miscellaneous">
    <text evidence="20">The Rieske protein is a high potential 2Fe-2S protein.</text>
</comment>
<dbReference type="GO" id="GO:0005886">
    <property type="term" value="C:plasma membrane"/>
    <property type="evidence" value="ECO:0007669"/>
    <property type="project" value="UniProtKB-SubCell"/>
</dbReference>
<evidence type="ECO:0000256" key="4">
    <source>
        <dbReference type="ARBA" id="ARBA00011649"/>
    </source>
</evidence>
<dbReference type="Proteomes" id="UP000006468">
    <property type="component" value="Chromosome"/>
</dbReference>
<sequence>MRYALSVAAICGYEILMTDNTDDSATPASGGGRRDFLGMVTAATAITGAGACLWPFLQSLAPRDSAAAHMPVNVDISHLQAGQQIVVTWQGRPVFITHRTPQALARMQQPDLARRLRDEHSTDRQQPAYATNWHRSLVPEYGVVVGICTHLGCIPAYRPLPEGTGGDDWPGGYACPCHGSMFDLAGRVFKGAPAPYNLPVPPYSMPTPTTIRIGANPDGQEFDFTTILQI</sequence>
<comment type="function">
    <text evidence="1">Component of the ubiquinol-cytochrome c reductase complex (complex III or cytochrome b-c1 complex), which is a respiratory chain that generates an electrochemical potential coupled to ATP synthesis.</text>
</comment>
<comment type="similarity">
    <text evidence="3">Belongs to the Rieske iron-sulfur protein family.</text>
</comment>
<dbReference type="Gene3D" id="1.20.5.510">
    <property type="entry name" value="Single helix bin"/>
    <property type="match status" value="1"/>
</dbReference>
<protein>
    <recommendedName>
        <fullName evidence="6 20">Ubiquinol-cytochrome c reductase iron-sulfur subunit</fullName>
        <ecNumber evidence="5 20">7.1.1.8</ecNumber>
    </recommendedName>
</protein>
<keyword evidence="13 20" id="KW-0249">Electron transport</keyword>
<keyword evidence="7 20" id="KW-0813">Transport</keyword>
<dbReference type="GO" id="GO:0008121">
    <property type="term" value="F:quinol-cytochrome-c reductase activity"/>
    <property type="evidence" value="ECO:0007669"/>
    <property type="project" value="UniProtKB-EC"/>
</dbReference>
<evidence type="ECO:0000256" key="10">
    <source>
        <dbReference type="ARBA" id="ARBA00022714"/>
    </source>
</evidence>
<reference evidence="23 24" key="1">
    <citation type="journal article" date="2010" name="J. Bacteriol.">
        <title>Genome sequence of a cellulose-producing bacterium, Gluconacetobacter hansenii ATCC 23769.</title>
        <authorList>
            <person name="Iyer P.R."/>
            <person name="Geib S.M."/>
            <person name="Catchmark J."/>
            <person name="Kao T.H."/>
            <person name="Tien M."/>
        </authorList>
    </citation>
    <scope>NUCLEOTIDE SEQUENCE [LARGE SCALE GENOMIC DNA]</scope>
    <source>
        <strain evidence="23 24">ATCC 23769</strain>
    </source>
</reference>
<keyword evidence="14" id="KW-1133">Transmembrane helix</keyword>
<evidence type="ECO:0000259" key="22">
    <source>
        <dbReference type="PROSITE" id="PS51296"/>
    </source>
</evidence>
<keyword evidence="10" id="KW-0001">2Fe-2S</keyword>
<keyword evidence="15" id="KW-0408">Iron</keyword>
<evidence type="ECO:0000256" key="16">
    <source>
        <dbReference type="ARBA" id="ARBA00023014"/>
    </source>
</evidence>
<dbReference type="EC" id="7.1.1.8" evidence="5 20"/>
<keyword evidence="18" id="KW-1015">Disulfide bond</keyword>
<evidence type="ECO:0000256" key="11">
    <source>
        <dbReference type="ARBA" id="ARBA00022723"/>
    </source>
</evidence>
<evidence type="ECO:0000313" key="24">
    <source>
        <dbReference type="Proteomes" id="UP000006468"/>
    </source>
</evidence>
<accession>D5QAH9</accession>
<evidence type="ECO:0000256" key="6">
    <source>
        <dbReference type="ARBA" id="ARBA00019816"/>
    </source>
</evidence>
<evidence type="ECO:0000256" key="13">
    <source>
        <dbReference type="ARBA" id="ARBA00022982"/>
    </source>
</evidence>
<dbReference type="InterPro" id="IPR017941">
    <property type="entry name" value="Rieske_2Fe-2S"/>
</dbReference>
<keyword evidence="9" id="KW-0812">Transmembrane</keyword>
<dbReference type="NCBIfam" id="TIGR01409">
    <property type="entry name" value="TAT_signal_seq"/>
    <property type="match status" value="1"/>
</dbReference>
<comment type="cofactor">
    <cofactor evidence="20">
        <name>[2Fe-2S] cluster</name>
        <dbReference type="ChEBI" id="CHEBI:190135"/>
    </cofactor>
    <text evidence="20">Binds 1 [2Fe-2S] cluster per subunit.</text>
</comment>
<dbReference type="InterPro" id="IPR019546">
    <property type="entry name" value="TAT_signal_bac_arc"/>
</dbReference>
<comment type="catalytic activity">
    <reaction evidence="19 20">
        <text>a quinol + 2 Fe(III)-[cytochrome c](out) = a quinone + 2 Fe(II)-[cytochrome c](out) + 2 H(+)(out)</text>
        <dbReference type="Rhea" id="RHEA:11484"/>
        <dbReference type="Rhea" id="RHEA-COMP:10350"/>
        <dbReference type="Rhea" id="RHEA-COMP:14399"/>
        <dbReference type="ChEBI" id="CHEBI:15378"/>
        <dbReference type="ChEBI" id="CHEBI:24646"/>
        <dbReference type="ChEBI" id="CHEBI:29033"/>
        <dbReference type="ChEBI" id="CHEBI:29034"/>
        <dbReference type="ChEBI" id="CHEBI:132124"/>
        <dbReference type="EC" id="7.1.1.8"/>
    </reaction>
</comment>
<comment type="caution">
    <text evidence="23">The sequence shown here is derived from an EMBL/GenBank/DDBJ whole genome shotgun (WGS) entry which is preliminary data.</text>
</comment>
<evidence type="ECO:0000256" key="17">
    <source>
        <dbReference type="ARBA" id="ARBA00023136"/>
    </source>
</evidence>
<name>D5QAH9_NOVHA</name>
<evidence type="ECO:0000256" key="5">
    <source>
        <dbReference type="ARBA" id="ARBA00012951"/>
    </source>
</evidence>
<evidence type="ECO:0000256" key="7">
    <source>
        <dbReference type="ARBA" id="ARBA00022448"/>
    </source>
</evidence>
<dbReference type="GO" id="GO:0051537">
    <property type="term" value="F:2 iron, 2 sulfur cluster binding"/>
    <property type="evidence" value="ECO:0007669"/>
    <property type="project" value="UniProtKB-KW"/>
</dbReference>
<keyword evidence="12" id="KW-1278">Translocase</keyword>
<evidence type="ECO:0000313" key="23">
    <source>
        <dbReference type="EMBL" id="EFG86031.1"/>
    </source>
</evidence>
<evidence type="ECO:0000256" key="9">
    <source>
        <dbReference type="ARBA" id="ARBA00022692"/>
    </source>
</evidence>
<keyword evidence="16" id="KW-0411">Iron-sulfur</keyword>
<dbReference type="InterPro" id="IPR006311">
    <property type="entry name" value="TAT_signal"/>
</dbReference>